<dbReference type="PANTHER" id="PTHR46599">
    <property type="entry name" value="PIGGYBAC TRANSPOSABLE ELEMENT-DERIVED PROTEIN 4"/>
    <property type="match status" value="1"/>
</dbReference>
<dbReference type="InterPro" id="IPR027806">
    <property type="entry name" value="HARBI1_dom"/>
</dbReference>
<dbReference type="Proteomes" id="UP001162156">
    <property type="component" value="Unassembled WGS sequence"/>
</dbReference>
<dbReference type="InterPro" id="IPR029526">
    <property type="entry name" value="PGBD"/>
</dbReference>
<proteinExistence type="predicted"/>
<sequence>MIRKKRYRASEGEFTKENEVDAEIVENEVDTEIVDHEADDDPWVDVDADPAIFVFDQPTGLTINLPENVSPGEVLAHIFDNLLIDKIGEWVNTRAEVIIQNQGDEFIRNSKNRKENPKKIIATKLKRRERVFSRKGKIMVLKWKDKRDVLMISTKHSAVFKDTTNRRGMVKTKPEVVIHYNTNMSGTDRTNQMVTYYSTPRKTLRCIDTDTITPPNQRLPVPSTPPRINRERKFRSYSGFKYDSSPLSHYSNRGNAKRCRVSLPKPDLLDNSVEILFPSPMVGRRLSFSGPPKDFDNFDEDNELAAFSEDDDDTVADRNYEPQDEELISYEDDSGKYSSCYTESHCSVSLMDKYLKSFPKQLSSRGKLTAIPDSEVGEGTSYQVSPNYYTSEAGAGISYQICENDYASDDSEILKSTYTLFRDDESNYNNSVLNVPNSPLINSTDDDADADSIYNATFDSTEGIEHPSSDEFEELTEGQRELNTPTPDQVQQNLNLHDRPITPISIAHSINDEDPTVSISILDDAVNTKRNQIHIKTVHLNPAEPKVIKRGQKTIIEAEVQTESIEEDLFKLLRDFTTTDREYYIFTEQENTYKKLCEIYINVYTGEVGFLHDYTLYRRSELYLAIQTQQIRFFDGTHLVGDLAYKLHTNLMVGFKDNGHLTLRQKNFNVILSKIRVKIENAFALLKGKFRR</sequence>
<dbReference type="AlphaFoldDB" id="A0AAV8WWH8"/>
<keyword evidence="6" id="KW-1185">Reference proteome</keyword>
<feature type="domain" description="PiggyBac transposable element-derived protein" evidence="4">
    <location>
        <begin position="111"/>
        <end position="204"/>
    </location>
</feature>
<dbReference type="Pfam" id="PF13359">
    <property type="entry name" value="DDE_Tnp_4"/>
    <property type="match status" value="1"/>
</dbReference>
<reference evidence="5" key="1">
    <citation type="journal article" date="2023" name="Insect Mol. Biol.">
        <title>Genome sequencing provides insights into the evolution of gene families encoding plant cell wall-degrading enzymes in longhorned beetles.</title>
        <authorList>
            <person name="Shin N.R."/>
            <person name="Okamura Y."/>
            <person name="Kirsch R."/>
            <person name="Pauchet Y."/>
        </authorList>
    </citation>
    <scope>NUCLEOTIDE SEQUENCE</scope>
    <source>
        <strain evidence="5">RBIC_L_NR</strain>
    </source>
</reference>
<protein>
    <recommendedName>
        <fullName evidence="7">DDE Tnp4 domain-containing protein</fullName>
    </recommendedName>
</protein>
<evidence type="ECO:0008006" key="7">
    <source>
        <dbReference type="Google" id="ProtNLM"/>
    </source>
</evidence>
<comment type="caution">
    <text evidence="5">The sequence shown here is derived from an EMBL/GenBank/DDBJ whole genome shotgun (WGS) entry which is preliminary data.</text>
</comment>
<evidence type="ECO:0000256" key="2">
    <source>
        <dbReference type="ARBA" id="ARBA00022723"/>
    </source>
</evidence>
<evidence type="ECO:0000313" key="5">
    <source>
        <dbReference type="EMBL" id="KAJ8930622.1"/>
    </source>
</evidence>
<dbReference type="EMBL" id="JANEYF010004595">
    <property type="protein sequence ID" value="KAJ8930622.1"/>
    <property type="molecule type" value="Genomic_DNA"/>
</dbReference>
<dbReference type="GO" id="GO:0046872">
    <property type="term" value="F:metal ion binding"/>
    <property type="evidence" value="ECO:0007669"/>
    <property type="project" value="UniProtKB-KW"/>
</dbReference>
<evidence type="ECO:0000313" key="6">
    <source>
        <dbReference type="Proteomes" id="UP001162156"/>
    </source>
</evidence>
<evidence type="ECO:0000259" key="4">
    <source>
        <dbReference type="Pfam" id="PF13843"/>
    </source>
</evidence>
<evidence type="ECO:0000259" key="3">
    <source>
        <dbReference type="Pfam" id="PF13359"/>
    </source>
</evidence>
<keyword evidence="2" id="KW-0479">Metal-binding</keyword>
<evidence type="ECO:0000256" key="1">
    <source>
        <dbReference type="ARBA" id="ARBA00001968"/>
    </source>
</evidence>
<name>A0AAV8WWH8_9CUCU</name>
<organism evidence="5 6">
    <name type="scientific">Rhamnusium bicolor</name>
    <dbReference type="NCBI Taxonomy" id="1586634"/>
    <lineage>
        <taxon>Eukaryota</taxon>
        <taxon>Metazoa</taxon>
        <taxon>Ecdysozoa</taxon>
        <taxon>Arthropoda</taxon>
        <taxon>Hexapoda</taxon>
        <taxon>Insecta</taxon>
        <taxon>Pterygota</taxon>
        <taxon>Neoptera</taxon>
        <taxon>Endopterygota</taxon>
        <taxon>Coleoptera</taxon>
        <taxon>Polyphaga</taxon>
        <taxon>Cucujiformia</taxon>
        <taxon>Chrysomeloidea</taxon>
        <taxon>Cerambycidae</taxon>
        <taxon>Lepturinae</taxon>
        <taxon>Rhagiini</taxon>
        <taxon>Rhamnusium</taxon>
    </lineage>
</organism>
<comment type="cofactor">
    <cofactor evidence="1">
        <name>a divalent metal cation</name>
        <dbReference type="ChEBI" id="CHEBI:60240"/>
    </cofactor>
</comment>
<dbReference type="Pfam" id="PF13843">
    <property type="entry name" value="DDE_Tnp_1_7"/>
    <property type="match status" value="1"/>
</dbReference>
<gene>
    <name evidence="5" type="ORF">NQ314_016537</name>
</gene>
<feature type="domain" description="DDE Tnp4" evidence="3">
    <location>
        <begin position="601"/>
        <end position="691"/>
    </location>
</feature>
<accession>A0AAV8WWH8</accession>
<dbReference type="PANTHER" id="PTHR46599:SF3">
    <property type="entry name" value="PIGGYBAC TRANSPOSABLE ELEMENT-DERIVED PROTEIN 4"/>
    <property type="match status" value="1"/>
</dbReference>